<dbReference type="SUPFAM" id="SSF46955">
    <property type="entry name" value="Putative DNA-binding domain"/>
    <property type="match status" value="1"/>
</dbReference>
<name>A0ABV3PSV6_9HYPH</name>
<protein>
    <submittedName>
        <fullName evidence="9">Redox-sensitive transcriptional activator SoxR</fullName>
    </submittedName>
</protein>
<keyword evidence="1" id="KW-0001">2Fe-2S</keyword>
<dbReference type="Gene3D" id="1.10.1660.10">
    <property type="match status" value="1"/>
</dbReference>
<dbReference type="PROSITE" id="PS50937">
    <property type="entry name" value="HTH_MERR_2"/>
    <property type="match status" value="1"/>
</dbReference>
<dbReference type="InterPro" id="IPR047057">
    <property type="entry name" value="MerR_fam"/>
</dbReference>
<dbReference type="InterPro" id="IPR000551">
    <property type="entry name" value="MerR-type_HTH_dom"/>
</dbReference>
<evidence type="ECO:0000256" key="6">
    <source>
        <dbReference type="ARBA" id="ARBA00023125"/>
    </source>
</evidence>
<dbReference type="Pfam" id="PF09278">
    <property type="entry name" value="MerR-DNA-bind"/>
    <property type="match status" value="1"/>
</dbReference>
<dbReference type="Pfam" id="PF00376">
    <property type="entry name" value="MerR"/>
    <property type="match status" value="1"/>
</dbReference>
<keyword evidence="2" id="KW-0479">Metal-binding</keyword>
<dbReference type="Proteomes" id="UP001555786">
    <property type="component" value="Unassembled WGS sequence"/>
</dbReference>
<keyword evidence="4" id="KW-0411">Iron-sulfur</keyword>
<keyword evidence="5" id="KW-0805">Transcription regulation</keyword>
<dbReference type="PRINTS" id="PR00040">
    <property type="entry name" value="HTHMERR"/>
</dbReference>
<dbReference type="PANTHER" id="PTHR30204">
    <property type="entry name" value="REDOX-CYCLING DRUG-SENSING TRANSCRIPTIONAL ACTIVATOR SOXR"/>
    <property type="match status" value="1"/>
</dbReference>
<keyword evidence="6" id="KW-0238">DNA-binding</keyword>
<keyword evidence="10" id="KW-1185">Reference proteome</keyword>
<dbReference type="InterPro" id="IPR010211">
    <property type="entry name" value="Redox-sen_tscrpt-act_SoxR"/>
</dbReference>
<dbReference type="InterPro" id="IPR009061">
    <property type="entry name" value="DNA-bd_dom_put_sf"/>
</dbReference>
<keyword evidence="7" id="KW-0804">Transcription</keyword>
<evidence type="ECO:0000256" key="5">
    <source>
        <dbReference type="ARBA" id="ARBA00023015"/>
    </source>
</evidence>
<feature type="domain" description="HTH merR-type" evidence="8">
    <location>
        <begin position="3"/>
        <end position="72"/>
    </location>
</feature>
<dbReference type="EMBL" id="JBFNQD010000010">
    <property type="protein sequence ID" value="MEW9308729.1"/>
    <property type="molecule type" value="Genomic_DNA"/>
</dbReference>
<dbReference type="PANTHER" id="PTHR30204:SF0">
    <property type="entry name" value="REDOX-SENSITIVE TRANSCRIPTIONAL ACTIVATOR SOXR"/>
    <property type="match status" value="1"/>
</dbReference>
<evidence type="ECO:0000256" key="4">
    <source>
        <dbReference type="ARBA" id="ARBA00023014"/>
    </source>
</evidence>
<comment type="caution">
    <text evidence="9">The sequence shown here is derived from an EMBL/GenBank/DDBJ whole genome shotgun (WGS) entry which is preliminary data.</text>
</comment>
<accession>A0ABV3PSV6</accession>
<evidence type="ECO:0000313" key="10">
    <source>
        <dbReference type="Proteomes" id="UP001555786"/>
    </source>
</evidence>
<dbReference type="SMART" id="SM00422">
    <property type="entry name" value="HTH_MERR"/>
    <property type="match status" value="1"/>
</dbReference>
<evidence type="ECO:0000259" key="8">
    <source>
        <dbReference type="PROSITE" id="PS50937"/>
    </source>
</evidence>
<keyword evidence="3" id="KW-0408">Iron</keyword>
<sequence>MAELSVGDLAHRSGVSVTALHFYERKGLIRSRRSQGNQRRYDRAVLRRVALIKVAQELGFSLAEIGARLAELPDDRPPSRGDWETLATHWADELDHRIALMQNLRNELTGCIGCGCLSMERCTLLNTDDRLADAGSGPILLMQEAGE</sequence>
<dbReference type="CDD" id="cd01110">
    <property type="entry name" value="HTH_SoxR"/>
    <property type="match status" value="1"/>
</dbReference>
<dbReference type="InterPro" id="IPR015358">
    <property type="entry name" value="Tscrpt_reg_MerR_DNA-bd"/>
</dbReference>
<evidence type="ECO:0000256" key="7">
    <source>
        <dbReference type="ARBA" id="ARBA00023163"/>
    </source>
</evidence>
<proteinExistence type="predicted"/>
<dbReference type="NCBIfam" id="TIGR01950">
    <property type="entry name" value="SoxR"/>
    <property type="match status" value="1"/>
</dbReference>
<evidence type="ECO:0000256" key="2">
    <source>
        <dbReference type="ARBA" id="ARBA00022723"/>
    </source>
</evidence>
<gene>
    <name evidence="9" type="primary">soxR</name>
    <name evidence="9" type="ORF">ABXS05_24455</name>
</gene>
<dbReference type="PROSITE" id="PS00552">
    <property type="entry name" value="HTH_MERR_1"/>
    <property type="match status" value="1"/>
</dbReference>
<evidence type="ECO:0000313" key="9">
    <source>
        <dbReference type="EMBL" id="MEW9308729.1"/>
    </source>
</evidence>
<evidence type="ECO:0000256" key="1">
    <source>
        <dbReference type="ARBA" id="ARBA00022714"/>
    </source>
</evidence>
<reference evidence="9 10" key="1">
    <citation type="submission" date="2024-07" db="EMBL/GenBank/DDBJ databases">
        <title>Description of Labrys sedimenti sp. nov., isolated from a diclofenac-degrading enrichment culture.</title>
        <authorList>
            <person name="Tancsics A."/>
            <person name="Csepanyi A."/>
        </authorList>
    </citation>
    <scope>NUCLEOTIDE SEQUENCE [LARGE SCALE GENOMIC DNA]</scope>
    <source>
        <strain evidence="9 10">LMG 23578</strain>
    </source>
</reference>
<evidence type="ECO:0000256" key="3">
    <source>
        <dbReference type="ARBA" id="ARBA00023004"/>
    </source>
</evidence>
<organism evidence="9 10">
    <name type="scientific">Labrys neptuniae</name>
    <dbReference type="NCBI Taxonomy" id="376174"/>
    <lineage>
        <taxon>Bacteria</taxon>
        <taxon>Pseudomonadati</taxon>
        <taxon>Pseudomonadota</taxon>
        <taxon>Alphaproteobacteria</taxon>
        <taxon>Hyphomicrobiales</taxon>
        <taxon>Xanthobacteraceae</taxon>
        <taxon>Labrys</taxon>
    </lineage>
</organism>
<dbReference type="RefSeq" id="WP_367625685.1">
    <property type="nucleotide sequence ID" value="NZ_JBFNQD010000010.1"/>
</dbReference>